<dbReference type="EMBL" id="CAUJNA010002746">
    <property type="protein sequence ID" value="CAJ1394078.1"/>
    <property type="molecule type" value="Genomic_DNA"/>
</dbReference>
<dbReference type="Proteomes" id="UP001178507">
    <property type="component" value="Unassembled WGS sequence"/>
</dbReference>
<dbReference type="PIRSF" id="PIRSF000361">
    <property type="entry name" value="Frd-NADP+_RD"/>
    <property type="match status" value="1"/>
</dbReference>
<proteinExistence type="inferred from homology"/>
<feature type="binding site" evidence="10">
    <location>
        <position position="201"/>
    </location>
    <ligand>
        <name>NADP(+)</name>
        <dbReference type="ChEBI" id="CHEBI:58349"/>
    </ligand>
</feature>
<dbReference type="Gene3D" id="2.40.30.10">
    <property type="entry name" value="Translation factors"/>
    <property type="match status" value="1"/>
</dbReference>
<dbReference type="FunFam" id="3.40.50.80:FF:000008">
    <property type="entry name" value="Ferredoxin--NADP reductase, chloroplastic"/>
    <property type="match status" value="1"/>
</dbReference>
<evidence type="ECO:0000313" key="13">
    <source>
        <dbReference type="Proteomes" id="UP001178507"/>
    </source>
</evidence>
<dbReference type="SUPFAM" id="SSF63380">
    <property type="entry name" value="Riboflavin synthase domain-like"/>
    <property type="match status" value="1"/>
</dbReference>
<feature type="binding site" evidence="10">
    <location>
        <begin position="298"/>
        <end position="299"/>
    </location>
    <ligand>
        <name>NADP(+)</name>
        <dbReference type="ChEBI" id="CHEBI:58349"/>
    </ligand>
</feature>
<dbReference type="Gene3D" id="3.40.50.80">
    <property type="entry name" value="Nucleotide-binding domain of ferredoxin-NADP reductase (FNR) module"/>
    <property type="match status" value="1"/>
</dbReference>
<comment type="caution">
    <text evidence="12">The sequence shown here is derived from an EMBL/GenBank/DDBJ whole genome shotgun (WGS) entry which is preliminary data.</text>
</comment>
<evidence type="ECO:0000256" key="4">
    <source>
        <dbReference type="ARBA" id="ARBA00022630"/>
    </source>
</evidence>
<feature type="binding site" evidence="10">
    <location>
        <position position="148"/>
    </location>
    <ligand>
        <name>NADP(+)</name>
        <dbReference type="ChEBI" id="CHEBI:58349"/>
    </ligand>
</feature>
<evidence type="ECO:0000259" key="11">
    <source>
        <dbReference type="PROSITE" id="PS51384"/>
    </source>
</evidence>
<evidence type="ECO:0000256" key="9">
    <source>
        <dbReference type="PIRNR" id="PIRNR000361"/>
    </source>
</evidence>
<accession>A0AA36IWC4</accession>
<evidence type="ECO:0000256" key="8">
    <source>
        <dbReference type="ARBA" id="ARBA00047776"/>
    </source>
</evidence>
<feature type="binding site" evidence="10">
    <location>
        <position position="128"/>
    </location>
    <ligand>
        <name>NADP(+)</name>
        <dbReference type="ChEBI" id="CHEBI:58349"/>
    </ligand>
</feature>
<dbReference type="AlphaFoldDB" id="A0AA36IWC4"/>
<comment type="similarity">
    <text evidence="2">Belongs to the ferredoxin--NADP reductase type 1 family.</text>
</comment>
<dbReference type="InterPro" id="IPR017938">
    <property type="entry name" value="Riboflavin_synthase-like_b-brl"/>
</dbReference>
<feature type="binding site" evidence="10">
    <location>
        <position position="334"/>
    </location>
    <ligand>
        <name>NADP(+)</name>
        <dbReference type="ChEBI" id="CHEBI:58349"/>
    </ligand>
</feature>
<keyword evidence="5 9" id="KW-0274">FAD</keyword>
<keyword evidence="13" id="KW-1185">Reference proteome</keyword>
<feature type="domain" description="FAD-binding FR-type" evidence="11">
    <location>
        <begin position="59"/>
        <end position="186"/>
    </location>
</feature>
<feature type="binding site" evidence="10">
    <location>
        <position position="269"/>
    </location>
    <ligand>
        <name>NADP(+)</name>
        <dbReference type="ChEBI" id="CHEBI:58349"/>
    </ligand>
</feature>
<evidence type="ECO:0000256" key="1">
    <source>
        <dbReference type="ARBA" id="ARBA00001974"/>
    </source>
</evidence>
<dbReference type="InterPro" id="IPR001709">
    <property type="entry name" value="Flavoprot_Pyr_Nucl_cyt_Rdtase"/>
</dbReference>
<evidence type="ECO:0000256" key="2">
    <source>
        <dbReference type="ARBA" id="ARBA00008312"/>
    </source>
</evidence>
<organism evidence="12 13">
    <name type="scientific">Effrenium voratum</name>
    <dbReference type="NCBI Taxonomy" id="2562239"/>
    <lineage>
        <taxon>Eukaryota</taxon>
        <taxon>Sar</taxon>
        <taxon>Alveolata</taxon>
        <taxon>Dinophyceae</taxon>
        <taxon>Suessiales</taxon>
        <taxon>Symbiodiniaceae</taxon>
        <taxon>Effrenium</taxon>
    </lineage>
</organism>
<comment type="catalytic activity">
    <reaction evidence="8">
        <text>2 reduced [2Fe-2S]-[ferredoxin] + NADP(+) + H(+) = 2 oxidized [2Fe-2S]-[ferredoxin] + NADPH</text>
        <dbReference type="Rhea" id="RHEA:20125"/>
        <dbReference type="Rhea" id="RHEA-COMP:10000"/>
        <dbReference type="Rhea" id="RHEA-COMP:10001"/>
        <dbReference type="ChEBI" id="CHEBI:15378"/>
        <dbReference type="ChEBI" id="CHEBI:33737"/>
        <dbReference type="ChEBI" id="CHEBI:33738"/>
        <dbReference type="ChEBI" id="CHEBI:57783"/>
        <dbReference type="ChEBI" id="CHEBI:58349"/>
        <dbReference type="EC" id="1.18.1.2"/>
    </reaction>
</comment>
<dbReference type="PRINTS" id="PR00371">
    <property type="entry name" value="FPNCR"/>
</dbReference>
<evidence type="ECO:0000256" key="5">
    <source>
        <dbReference type="ARBA" id="ARBA00022827"/>
    </source>
</evidence>
<dbReference type="SUPFAM" id="SSF52343">
    <property type="entry name" value="Ferredoxin reductase-like, C-terminal NADP-linked domain"/>
    <property type="match status" value="1"/>
</dbReference>
<dbReference type="PANTHER" id="PTHR43314">
    <property type="match status" value="1"/>
</dbReference>
<dbReference type="InterPro" id="IPR015701">
    <property type="entry name" value="FNR"/>
</dbReference>
<evidence type="ECO:0000256" key="10">
    <source>
        <dbReference type="PIRSR" id="PIRSR000361-1"/>
    </source>
</evidence>
<dbReference type="GO" id="GO:0004324">
    <property type="term" value="F:ferredoxin-NADP+ reductase activity"/>
    <property type="evidence" value="ECO:0007669"/>
    <property type="project" value="UniProtKB-EC"/>
</dbReference>
<reference evidence="12" key="1">
    <citation type="submission" date="2023-08" db="EMBL/GenBank/DDBJ databases">
        <authorList>
            <person name="Chen Y."/>
            <person name="Shah S."/>
            <person name="Dougan E. K."/>
            <person name="Thang M."/>
            <person name="Chan C."/>
        </authorList>
    </citation>
    <scope>NUCLEOTIDE SEQUENCE</scope>
</reference>
<evidence type="ECO:0000256" key="6">
    <source>
        <dbReference type="ARBA" id="ARBA00022857"/>
    </source>
</evidence>
<feature type="binding site" evidence="10">
    <location>
        <begin position="234"/>
        <end position="235"/>
    </location>
    <ligand>
        <name>NADP(+)</name>
        <dbReference type="ChEBI" id="CHEBI:58349"/>
    </ligand>
</feature>
<keyword evidence="6 9" id="KW-0521">NADP</keyword>
<evidence type="ECO:0000256" key="7">
    <source>
        <dbReference type="ARBA" id="ARBA00023002"/>
    </source>
</evidence>
<dbReference type="Pfam" id="PF00175">
    <property type="entry name" value="NAD_binding_1"/>
    <property type="match status" value="1"/>
</dbReference>
<evidence type="ECO:0000256" key="3">
    <source>
        <dbReference type="ARBA" id="ARBA00013223"/>
    </source>
</evidence>
<protein>
    <recommendedName>
        <fullName evidence="3">ferredoxin--NADP(+) reductase</fullName>
        <ecNumber evidence="3">1.18.1.2</ecNumber>
    </recommendedName>
</protein>
<dbReference type="InterPro" id="IPR001433">
    <property type="entry name" value="OxRdtase_FAD/NAD-bd"/>
</dbReference>
<name>A0AA36IWC4_9DINO</name>
<keyword evidence="7 9" id="KW-0560">Oxidoreductase</keyword>
<dbReference type="PROSITE" id="PS51384">
    <property type="entry name" value="FAD_FR"/>
    <property type="match status" value="1"/>
</dbReference>
<dbReference type="InterPro" id="IPR017927">
    <property type="entry name" value="FAD-bd_FR_type"/>
</dbReference>
<feature type="binding site" evidence="10">
    <location>
        <begin position="264"/>
        <end position="265"/>
    </location>
    <ligand>
        <name>NADP(+)</name>
        <dbReference type="ChEBI" id="CHEBI:58349"/>
    </ligand>
</feature>
<comment type="cofactor">
    <cofactor evidence="1">
        <name>FAD</name>
        <dbReference type="ChEBI" id="CHEBI:57692"/>
    </cofactor>
</comment>
<gene>
    <name evidence="12" type="ORF">EVOR1521_LOCUS18816</name>
</gene>
<dbReference type="InterPro" id="IPR039261">
    <property type="entry name" value="FNR_nucleotide-bd"/>
</dbReference>
<sequence>MACKRFTAGAGWPDWTKATVAFGYLVVIQVLPPPTTFAVENGWRMYSGRRIPWNLFSPKVPFQATVVPNQAQPHTLTRPNGAADWETCHITLSHHGKVPFLEGQSIGVMATPSSTTPTLSKAKLRLYSIASSRLGDDGRGKTLSLCVKRVAGGEGGLRGVCSNYLCDAKAGDKITITGPTGKDMLLPDDLNSTLIMVATGTGVAPFRAHLRWLFHDGRTDGSKFTGLAWLFLGVPHGSSLLYDDEHQAYKAQFPDRFRYSYATSRQGEKEYVQTRMMEHGDELWQLLQLPNTHLYICGLKDLERSVNELLESIAGGTWNGMRRVMQQQQRYHCEVF</sequence>
<evidence type="ECO:0000313" key="12">
    <source>
        <dbReference type="EMBL" id="CAJ1394078.1"/>
    </source>
</evidence>
<keyword evidence="4 9" id="KW-0285">Flavoprotein</keyword>
<dbReference type="EC" id="1.18.1.2" evidence="3"/>
<dbReference type="CDD" id="cd06208">
    <property type="entry name" value="CYPOR_like_FNR"/>
    <property type="match status" value="1"/>
</dbReference>